<feature type="compositionally biased region" description="Basic residues" evidence="9">
    <location>
        <begin position="178"/>
        <end position="199"/>
    </location>
</feature>
<feature type="region of interest" description="Disordered" evidence="9">
    <location>
        <begin position="110"/>
        <end position="136"/>
    </location>
</feature>
<feature type="compositionally biased region" description="Basic and acidic residues" evidence="9">
    <location>
        <begin position="306"/>
        <end position="322"/>
    </location>
</feature>
<protein>
    <recommendedName>
        <fullName evidence="10">CBF1-interacting co-repressor CIR N-terminal domain-containing protein</fullName>
    </recommendedName>
</protein>
<evidence type="ECO:0000256" key="4">
    <source>
        <dbReference type="ARBA" id="ARBA00022728"/>
    </source>
</evidence>
<keyword evidence="6" id="KW-0508">mRNA splicing</keyword>
<feature type="compositionally biased region" description="Basic and acidic residues" evidence="9">
    <location>
        <begin position="219"/>
        <end position="231"/>
    </location>
</feature>
<keyword evidence="12" id="KW-1185">Reference proteome</keyword>
<dbReference type="InterPro" id="IPR019339">
    <property type="entry name" value="CIR_N_dom"/>
</dbReference>
<reference evidence="11 12" key="1">
    <citation type="submission" date="2013-03" db="EMBL/GenBank/DDBJ databases">
        <title>The Genome Sequence of Phialophora europaea CBS 101466.</title>
        <authorList>
            <consortium name="The Broad Institute Genomics Platform"/>
            <person name="Cuomo C."/>
            <person name="de Hoog S."/>
            <person name="Gorbushina A."/>
            <person name="Walker B."/>
            <person name="Young S.K."/>
            <person name="Zeng Q."/>
            <person name="Gargeya S."/>
            <person name="Fitzgerald M."/>
            <person name="Haas B."/>
            <person name="Abouelleil A."/>
            <person name="Allen A.W."/>
            <person name="Alvarado L."/>
            <person name="Arachchi H.M."/>
            <person name="Berlin A.M."/>
            <person name="Chapman S.B."/>
            <person name="Gainer-Dewar J."/>
            <person name="Goldberg J."/>
            <person name="Griggs A."/>
            <person name="Gujja S."/>
            <person name="Hansen M."/>
            <person name="Howarth C."/>
            <person name="Imamovic A."/>
            <person name="Ireland A."/>
            <person name="Larimer J."/>
            <person name="McCowan C."/>
            <person name="Murphy C."/>
            <person name="Pearson M."/>
            <person name="Poon T.W."/>
            <person name="Priest M."/>
            <person name="Roberts A."/>
            <person name="Saif S."/>
            <person name="Shea T."/>
            <person name="Sisk P."/>
            <person name="Sykes S."/>
            <person name="Wortman J."/>
            <person name="Nusbaum C."/>
            <person name="Birren B."/>
        </authorList>
    </citation>
    <scope>NUCLEOTIDE SEQUENCE [LARGE SCALE GENOMIC DNA]</scope>
    <source>
        <strain evidence="11 12">CBS 101466</strain>
    </source>
</reference>
<feature type="region of interest" description="Disordered" evidence="9">
    <location>
        <begin position="380"/>
        <end position="403"/>
    </location>
</feature>
<evidence type="ECO:0000256" key="7">
    <source>
        <dbReference type="ARBA" id="ARBA00023242"/>
    </source>
</evidence>
<evidence type="ECO:0000256" key="1">
    <source>
        <dbReference type="ARBA" id="ARBA00004123"/>
    </source>
</evidence>
<feature type="compositionally biased region" description="Polar residues" evidence="9">
    <location>
        <begin position="394"/>
        <end position="403"/>
    </location>
</feature>
<feature type="compositionally biased region" description="Basic and acidic residues" evidence="9">
    <location>
        <begin position="167"/>
        <end position="177"/>
    </location>
</feature>
<feature type="compositionally biased region" description="Basic residues" evidence="9">
    <location>
        <begin position="242"/>
        <end position="262"/>
    </location>
</feature>
<dbReference type="GO" id="GO:0005684">
    <property type="term" value="C:U2-type spliceosomal complex"/>
    <property type="evidence" value="ECO:0007669"/>
    <property type="project" value="TreeGrafter"/>
</dbReference>
<evidence type="ECO:0000259" key="10">
    <source>
        <dbReference type="SMART" id="SM01083"/>
    </source>
</evidence>
<keyword evidence="7" id="KW-0539">Nucleus</keyword>
<dbReference type="PANTHER" id="PTHR16196">
    <property type="entry name" value="CELL CYCLE CONTROL PROTEIN CWF25"/>
    <property type="match status" value="1"/>
</dbReference>
<evidence type="ECO:0000256" key="9">
    <source>
        <dbReference type="SAM" id="MobiDB-lite"/>
    </source>
</evidence>
<feature type="coiled-coil region" evidence="8">
    <location>
        <begin position="22"/>
        <end position="49"/>
    </location>
</feature>
<feature type="compositionally biased region" description="Basic and acidic residues" evidence="9">
    <location>
        <begin position="330"/>
        <end position="360"/>
    </location>
</feature>
<dbReference type="Pfam" id="PF12542">
    <property type="entry name" value="CWC25"/>
    <property type="match status" value="1"/>
</dbReference>
<keyword evidence="4" id="KW-0747">Spliceosome</keyword>
<keyword evidence="5 8" id="KW-0175">Coiled coil</keyword>
<dbReference type="InterPro" id="IPR051376">
    <property type="entry name" value="CWC25_splicing_factor"/>
</dbReference>
<evidence type="ECO:0000256" key="2">
    <source>
        <dbReference type="ARBA" id="ARBA00006695"/>
    </source>
</evidence>
<dbReference type="AlphaFoldDB" id="W2S9G1"/>
<dbReference type="PANTHER" id="PTHR16196:SF0">
    <property type="entry name" value="PRE-MRNA-SPLICING FACTOR CWC25 HOMOLOG"/>
    <property type="match status" value="1"/>
</dbReference>
<dbReference type="eggNOG" id="KOG3869">
    <property type="taxonomic scope" value="Eukaryota"/>
</dbReference>
<gene>
    <name evidence="11" type="ORF">HMPREF1541_09138</name>
</gene>
<keyword evidence="3" id="KW-0507">mRNA processing</keyword>
<dbReference type="SMART" id="SM01083">
    <property type="entry name" value="Cir_N"/>
    <property type="match status" value="1"/>
</dbReference>
<comment type="subcellular location">
    <subcellularLocation>
        <location evidence="1">Nucleus</location>
    </subcellularLocation>
</comment>
<feature type="region of interest" description="Disordered" evidence="9">
    <location>
        <begin position="160"/>
        <end position="366"/>
    </location>
</feature>
<proteinExistence type="inferred from homology"/>
<dbReference type="GeneID" id="19976477"/>
<organism evidence="11 12">
    <name type="scientific">Cyphellophora europaea (strain CBS 101466)</name>
    <name type="common">Phialophora europaea</name>
    <dbReference type="NCBI Taxonomy" id="1220924"/>
    <lineage>
        <taxon>Eukaryota</taxon>
        <taxon>Fungi</taxon>
        <taxon>Dikarya</taxon>
        <taxon>Ascomycota</taxon>
        <taxon>Pezizomycotina</taxon>
        <taxon>Eurotiomycetes</taxon>
        <taxon>Chaetothyriomycetidae</taxon>
        <taxon>Chaetothyriales</taxon>
        <taxon>Cyphellophoraceae</taxon>
        <taxon>Cyphellophora</taxon>
    </lineage>
</organism>
<dbReference type="OrthoDB" id="21123at2759"/>
<evidence type="ECO:0000256" key="3">
    <source>
        <dbReference type="ARBA" id="ARBA00022664"/>
    </source>
</evidence>
<comment type="similarity">
    <text evidence="2">Belongs to the CWC25 family.</text>
</comment>
<feature type="compositionally biased region" description="Polar residues" evidence="9">
    <location>
        <begin position="292"/>
        <end position="305"/>
    </location>
</feature>
<name>W2S9G1_CYPE1</name>
<dbReference type="Pfam" id="PF10197">
    <property type="entry name" value="Cir_N"/>
    <property type="match status" value="1"/>
</dbReference>
<evidence type="ECO:0000313" key="12">
    <source>
        <dbReference type="Proteomes" id="UP000030752"/>
    </source>
</evidence>
<dbReference type="HOGENOM" id="CLU_025093_0_0_1"/>
<evidence type="ECO:0000256" key="5">
    <source>
        <dbReference type="ARBA" id="ARBA00023054"/>
    </source>
</evidence>
<dbReference type="EMBL" id="KB822712">
    <property type="protein sequence ID" value="ETN45307.1"/>
    <property type="molecule type" value="Genomic_DNA"/>
</dbReference>
<dbReference type="Proteomes" id="UP000030752">
    <property type="component" value="Unassembled WGS sequence"/>
</dbReference>
<evidence type="ECO:0000313" key="11">
    <source>
        <dbReference type="EMBL" id="ETN45307.1"/>
    </source>
</evidence>
<dbReference type="GO" id="GO:0000398">
    <property type="term" value="P:mRNA splicing, via spliceosome"/>
    <property type="evidence" value="ECO:0007669"/>
    <property type="project" value="TreeGrafter"/>
</dbReference>
<dbReference type="VEuPathDB" id="FungiDB:HMPREF1541_09138"/>
<dbReference type="InterPro" id="IPR022209">
    <property type="entry name" value="CWC25"/>
</dbReference>
<sequence>MGGDLNLKKSWHPVLMSNQKRVWEEEQKALEERKKIDQIRREREEERQIQELQDLQEAAGGKKRQSRVEWMYSGPSSGQVGTTEEMEGYLLGKRRIDGLLKGNENQKLEKAAPEESFMAMQSANTARDTASKIREDPMLAIKRQEQAAYEAMMNDPLKRKLLLKAAGQDEPRSSDRDHKRRKHHHRHRVDHDRHRHHRSRAYEDEDESRDRHKRRRSRERGDREDRSERPRQRQRSPSYSRSRSRSPRRSKRSASPYRRRRSYSPEERRRTRSGSRSPYREKRQEQNGGVRKTQSWYAPRPSQSRSSKDKSDGGPQTDDRAAKLAAMQHDAAELDNQRERRLAEIESRDKAAAEQDDSARARNAKYGGRADFVNNIHKSNFNSMSLADRMGRTGVSSRTSEEE</sequence>
<evidence type="ECO:0000256" key="8">
    <source>
        <dbReference type="SAM" id="Coils"/>
    </source>
</evidence>
<dbReference type="InParanoid" id="W2S9G1"/>
<dbReference type="STRING" id="1220924.W2S9G1"/>
<accession>W2S9G1</accession>
<evidence type="ECO:0000256" key="6">
    <source>
        <dbReference type="ARBA" id="ARBA00023187"/>
    </source>
</evidence>
<dbReference type="RefSeq" id="XP_008712035.1">
    <property type="nucleotide sequence ID" value="XM_008713813.1"/>
</dbReference>
<feature type="domain" description="CBF1-interacting co-repressor CIR N-terminal" evidence="10">
    <location>
        <begin position="10"/>
        <end position="46"/>
    </location>
</feature>
<feature type="compositionally biased region" description="Polar residues" evidence="9">
    <location>
        <begin position="119"/>
        <end position="128"/>
    </location>
</feature>
<feature type="region of interest" description="Disordered" evidence="9">
    <location>
        <begin position="52"/>
        <end position="83"/>
    </location>
</feature>